<reference evidence="4" key="1">
    <citation type="submission" date="2024-01" db="EMBL/GenBank/DDBJ databases">
        <title>GRCr8: a new rat reference genome assembly contstructed from accurate long reads and long range scaffolding.</title>
        <authorList>
            <person name="Doris P.A."/>
            <person name="Kalbfleisch T."/>
            <person name="Li K."/>
            <person name="Howe K."/>
            <person name="Wood J."/>
        </authorList>
    </citation>
    <scope>NUCLEOTIDE SEQUENCE [LARGE SCALE GENOMIC DNA]</scope>
    <source>
        <strain evidence="4">Brown Norway</strain>
    </source>
</reference>
<feature type="compositionally biased region" description="Acidic residues" evidence="2">
    <location>
        <begin position="19"/>
        <end position="35"/>
    </location>
</feature>
<feature type="domain" description="DUF3496" evidence="3">
    <location>
        <begin position="265"/>
        <end position="349"/>
    </location>
</feature>
<evidence type="ECO:0000313" key="6">
    <source>
        <dbReference type="RGD" id="1597699"/>
    </source>
</evidence>
<keyword evidence="1" id="KW-0175">Coiled coil</keyword>
<keyword evidence="5" id="KW-1185">Reference proteome</keyword>
<feature type="region of interest" description="Disordered" evidence="2">
    <location>
        <begin position="697"/>
        <end position="732"/>
    </location>
</feature>
<feature type="region of interest" description="Disordered" evidence="2">
    <location>
        <begin position="84"/>
        <end position="117"/>
    </location>
</feature>
<dbReference type="Proteomes" id="UP000002494">
    <property type="component" value="Chromosome 3"/>
</dbReference>
<feature type="compositionally biased region" description="Basic and acidic residues" evidence="2">
    <location>
        <begin position="1"/>
        <end position="11"/>
    </location>
</feature>
<feature type="compositionally biased region" description="Basic residues" evidence="2">
    <location>
        <begin position="526"/>
        <end position="540"/>
    </location>
</feature>
<evidence type="ECO:0000256" key="1">
    <source>
        <dbReference type="SAM" id="Coils"/>
    </source>
</evidence>
<dbReference type="PANTHER" id="PTHR24147">
    <property type="entry name" value="ANKYRIN REPEAT DOMAIN 36-RELATED"/>
    <property type="match status" value="1"/>
</dbReference>
<dbReference type="AlphaFoldDB" id="A0A8I5ZZE8"/>
<accession>A0A8I5ZZE8</accession>
<dbReference type="OMA" id="WIVDERT"/>
<dbReference type="Pfam" id="PF12001">
    <property type="entry name" value="DUF3496"/>
    <property type="match status" value="1"/>
</dbReference>
<dbReference type="AGR" id="RGD:1597699"/>
<evidence type="ECO:0000256" key="2">
    <source>
        <dbReference type="SAM" id="MobiDB-lite"/>
    </source>
</evidence>
<sequence length="754" mass="87426">MLNKKTSDGKNKALKYMDSMDDQLSESLSEDDDLPDYDNILMIVNQLQMNYKDSGKPLEIQDAVQSYKMIMERNQSHSELLIEKSKSKRNQGSEALRKPRGTEKAELQLGSKNEEQQLDLIDVGSAEKQEVQQRNADSCYEKMKKQLTEKEQQYTREKQQFELRLRAQDMELQRLRNDINKLKEAQRPETEAEHGDSKMKEHLQKVEHEVSKLVETIKKQTETIEQLERKPPSEDRTLVGTGNLTQAGQEFSNANREMYTSSVMNQLELRIQHLERAFSEMKAQAREDDMVLEKYIKIFQSHKLMETEAKLKEVKTQFVLLNQHNTALLSMLSSAIASEGPRMANFHRELARLFTQENTLIPTSDPQPSNQSVTAHLDALVDDNKDFNNALTKLSPQPELHQKRKCLESAKEKTPSKNCFKPTKTSTAYENGDHSFSELSNARQFEMNIPTDEPQHKITREDQETFDNVLGNHNALFINPWEFRCTNLESEHSDRTTHLDLYKAESKQCKDPCLEWVAMTNSSSQGRRRSKHRQDRSMRRKFNKVESYSSALNMCVMNSAPGFESGQLYNSLGYSRDFLQREPLMTSSRSQPFESSLSYLNRGRKENPQTSYDNVGNHKASHIKSQISTVSNLQSKCPELTHQTSYNAEPNHYEDPYAERIEMTKLLTYDQLRSKDRRNESMRRNVDKMEAYSSVPNMFTKTSPAPGFGSEQPYSNLEHSMQREAKKPSSRPWHFMESLDSYLSRTWQQLYDQS</sequence>
<feature type="coiled-coil region" evidence="1">
    <location>
        <begin position="140"/>
        <end position="230"/>
    </location>
</feature>
<proteinExistence type="predicted"/>
<dbReference type="InterPro" id="IPR050657">
    <property type="entry name" value="Ankyrin_repeat_domain"/>
</dbReference>
<gene>
    <name evidence="4 6" type="primary">4932414N04Rikl</name>
    <name evidence="6" type="synonym">LOC685184</name>
</gene>
<evidence type="ECO:0000313" key="4">
    <source>
        <dbReference type="Ensembl" id="ENSRNOP00000083458.2"/>
    </source>
</evidence>
<organism evidence="4 5">
    <name type="scientific">Rattus norvegicus</name>
    <name type="common">Rat</name>
    <dbReference type="NCBI Taxonomy" id="10116"/>
    <lineage>
        <taxon>Eukaryota</taxon>
        <taxon>Metazoa</taxon>
        <taxon>Chordata</taxon>
        <taxon>Craniata</taxon>
        <taxon>Vertebrata</taxon>
        <taxon>Euteleostomi</taxon>
        <taxon>Mammalia</taxon>
        <taxon>Eutheria</taxon>
        <taxon>Euarchontoglires</taxon>
        <taxon>Glires</taxon>
        <taxon>Rodentia</taxon>
        <taxon>Myomorpha</taxon>
        <taxon>Muroidea</taxon>
        <taxon>Muridae</taxon>
        <taxon>Murinae</taxon>
        <taxon>Rattus</taxon>
    </lineage>
</organism>
<name>A0A8I5ZZE8_RAT</name>
<feature type="region of interest" description="Disordered" evidence="2">
    <location>
        <begin position="521"/>
        <end position="540"/>
    </location>
</feature>
<dbReference type="GeneTree" id="ENSGT00940000153661"/>
<protein>
    <submittedName>
        <fullName evidence="4">RIKEN cDNA 4932414N04 gene like</fullName>
    </submittedName>
</protein>
<dbReference type="InterPro" id="IPR021885">
    <property type="entry name" value="DUF3496"/>
</dbReference>
<dbReference type="Ensembl" id="ENSRNOT00000101092.2">
    <property type="protein sequence ID" value="ENSRNOP00000083458.2"/>
    <property type="gene ID" value="ENSRNOG00000062489.2"/>
</dbReference>
<reference evidence="4" key="3">
    <citation type="submission" date="2025-09" db="UniProtKB">
        <authorList>
            <consortium name="Ensembl"/>
        </authorList>
    </citation>
    <scope>IDENTIFICATION</scope>
    <source>
        <strain evidence="4">Brown Norway</strain>
    </source>
</reference>
<dbReference type="PANTHER" id="PTHR24147:SF74">
    <property type="entry name" value="RIKEN CDNA 4932414N04 GENE"/>
    <property type="match status" value="1"/>
</dbReference>
<feature type="region of interest" description="Disordered" evidence="2">
    <location>
        <begin position="1"/>
        <end position="35"/>
    </location>
</feature>
<reference evidence="4" key="2">
    <citation type="submission" date="2025-08" db="UniProtKB">
        <authorList>
            <consortium name="Ensembl"/>
        </authorList>
    </citation>
    <scope>IDENTIFICATION</scope>
    <source>
        <strain evidence="4">Brown Norway</strain>
    </source>
</reference>
<feature type="compositionally biased region" description="Basic and acidic residues" evidence="2">
    <location>
        <begin position="95"/>
        <end position="106"/>
    </location>
</feature>
<dbReference type="RGD" id="1597699">
    <property type="gene designation" value="4932414N04Rikl"/>
</dbReference>
<evidence type="ECO:0000259" key="3">
    <source>
        <dbReference type="Pfam" id="PF12001"/>
    </source>
</evidence>
<evidence type="ECO:0000313" key="5">
    <source>
        <dbReference type="Proteomes" id="UP000002494"/>
    </source>
</evidence>